<keyword evidence="2" id="KW-1185">Reference proteome</keyword>
<dbReference type="Gene3D" id="3.40.50.150">
    <property type="entry name" value="Vaccinia Virus protein VP39"/>
    <property type="match status" value="1"/>
</dbReference>
<dbReference type="RefSeq" id="WP_092230156.1">
    <property type="nucleotide sequence ID" value="NZ_FNLL01000002.1"/>
</dbReference>
<dbReference type="CDD" id="cd02440">
    <property type="entry name" value="AdoMet_MTases"/>
    <property type="match status" value="1"/>
</dbReference>
<dbReference type="AlphaFoldDB" id="A0A1H2DS00"/>
<keyword evidence="1" id="KW-0808">Transferase</keyword>
<keyword evidence="1" id="KW-0489">Methyltransferase</keyword>
<dbReference type="EMBL" id="FNLL01000002">
    <property type="protein sequence ID" value="SDT85531.1"/>
    <property type="molecule type" value="Genomic_DNA"/>
</dbReference>
<gene>
    <name evidence="1" type="ORF">SAMN04487931_10240</name>
</gene>
<reference evidence="2" key="1">
    <citation type="submission" date="2016-10" db="EMBL/GenBank/DDBJ databases">
        <authorList>
            <person name="Varghese N."/>
            <person name="Submissions S."/>
        </authorList>
    </citation>
    <scope>NUCLEOTIDE SEQUENCE [LARGE SCALE GENOMIC DNA]</scope>
    <source>
        <strain evidence="2">DSM 3384</strain>
    </source>
</reference>
<dbReference type="InterPro" id="IPR029063">
    <property type="entry name" value="SAM-dependent_MTases_sf"/>
</dbReference>
<dbReference type="Pfam" id="PF13489">
    <property type="entry name" value="Methyltransf_23"/>
    <property type="match status" value="1"/>
</dbReference>
<dbReference type="SUPFAM" id="SSF53335">
    <property type="entry name" value="S-adenosyl-L-methionine-dependent methyltransferases"/>
    <property type="match status" value="1"/>
</dbReference>
<name>A0A1H2DS00_9BACT</name>
<dbReference type="GO" id="GO:0008168">
    <property type="term" value="F:methyltransferase activity"/>
    <property type="evidence" value="ECO:0007669"/>
    <property type="project" value="UniProtKB-KW"/>
</dbReference>
<evidence type="ECO:0000313" key="1">
    <source>
        <dbReference type="EMBL" id="SDT85531.1"/>
    </source>
</evidence>
<evidence type="ECO:0000313" key="2">
    <source>
        <dbReference type="Proteomes" id="UP000199608"/>
    </source>
</evidence>
<organism evidence="1 2">
    <name type="scientific">Desulfobacula phenolica</name>
    <dbReference type="NCBI Taxonomy" id="90732"/>
    <lineage>
        <taxon>Bacteria</taxon>
        <taxon>Pseudomonadati</taxon>
        <taxon>Thermodesulfobacteriota</taxon>
        <taxon>Desulfobacteria</taxon>
        <taxon>Desulfobacterales</taxon>
        <taxon>Desulfobacteraceae</taxon>
        <taxon>Desulfobacula</taxon>
    </lineage>
</organism>
<accession>A0A1H2DS00</accession>
<proteinExistence type="predicted"/>
<dbReference type="Proteomes" id="UP000199608">
    <property type="component" value="Unassembled WGS sequence"/>
</dbReference>
<protein>
    <submittedName>
        <fullName evidence="1">Methyltransferase domain-containing protein</fullName>
    </submittedName>
</protein>
<sequence length="204" mass="23906">MIDGYNKLYGDWEKRWKNSQEKEQLSLLGRRMFKSKIKSMAEIISDIPVQTVIEVGCGLGYTLDFYCRRGFDCIGIDIAENAVACCKNKGLPVIREDLENIDEKYDLVSSDGMLEHFMDFQPYARHLMRISRNYVLLIQPNHDSFVGKTLVYLSELIKGDKNVFEYNFRINDFITVFSRNGFDVVKNIPVFQDVFRILLFQKRR</sequence>
<dbReference type="GO" id="GO:0032259">
    <property type="term" value="P:methylation"/>
    <property type="evidence" value="ECO:0007669"/>
    <property type="project" value="UniProtKB-KW"/>
</dbReference>